<feature type="domain" description="Cadherin" evidence="16">
    <location>
        <begin position="3069"/>
        <end position="3179"/>
    </location>
</feature>
<dbReference type="SMART" id="SM00181">
    <property type="entry name" value="EGF"/>
    <property type="match status" value="5"/>
</dbReference>
<keyword evidence="2 13" id="KW-0812">Transmembrane</keyword>
<dbReference type="Pfam" id="PF25374">
    <property type="entry name" value="Cadherin_FAT4_N"/>
    <property type="match status" value="1"/>
</dbReference>
<sequence length="5225" mass="570732">MAKEQHQVQNSVDAFEEESSCKTNMSSATENTLSNMLQWPSFKTVQCWHRLTSPKSAGSSTSELSETTKAKCNKSKTTRWRCSGRRNATTDALWCCTMVVFLQALLVHGQGPGPGPGRKSVDRLMNAVANQTNIMPDQLMQSRAVDMRIQLEVAEEKAAGTVVGVIPTKAGFTYRFNENPREFRLNGTTGEIVTAVVLDREALSSDRFDLVILSSQPTYPIEVRILVVDINDNSPAFPEPTIEVSFSESANTGTRVILDTATDGDAGENDVTTNYEIVGGNDDLKFKLAVTTNPSGETPYLHLETTGKLDRETQNHYWLNISAQDGGQPPLFGYLIVNITIVDVNDNPPIFDHSDYVVSLNESVAPGTHVMQVTATDNDAGENARVTYYISETETQFAVDAETGVISTTEQLNCQRSCPQSVSCNKSCVFTVFARDHGNPRQDGRTYVTVNLLDANDHDPIIRFRYFPATADFATVDENAQNGSVVAAVSVIDFDEGANGETTVEIKAGNELVHFRLEETPSFHIVRVNGVLDREKISKYNLTIVATDSGSPVRKALAFLIIHVNDVNDHEPIFEKSEYSAVLSELVSVGSYVAGITATDEDTGINSNIFYAIVSGNDHQWFDIDIVSGLITTQSQLDREQQDTVELRISARDGGPNPRWAYTLIKITILDENDEHPQFVQQSLKQVNLSENTPPNTLVALLTAVDHDQGTNGSVSYMFDSEMDQRYPGIFAIDASTGRVTTRTKLDREVIPEYEIKVVARDQGNPPLSSTATIVLRVLDANDNSPEFYPQQYLVAVAESLQVGEAVVTVTAMDEDEDENAQVTYSIKSGAEGAFDIEEQTGIIRLRSPLNSARKAHYKLKVAAKDRGDRKAVEDAVVEILVENSPANYLDFGSSSYHFVVVEDPGKKEPAIGREVGRLSVNNKQVQSSPKYSIVGGDPSRVFHVDETTGVLTTAKRIDREKQSRYELSVVARSGFSYGTVSVNITVQDVNDNPPRFDKSRAVARVVENWPANHQVYLAKAEDLDTGNNSRITYSLTLNPHELFTISPTLGMIYLNRPLQNELSHFDSSLTLEVTATDGGAPPLSSRQLVTLNLEDVNDHTPVFEYLSYETSLLETISVNERFFALSAMDEDKGANGRVSYYISEGNDAAKFGIFPDGMLYVKSALDREAKDYYALTVVAQDGGSPSRSSSVSVTIHVIDENDNPPKFSNETFSFYIPENEAPDSYVGRLTATDRDVGRNAELTFSIATSQTDFSIDPKSGFIKTLRYFDRERLLQTTGQDHIVLEAVVSDNGVLRLRDRARIHVFILDVNDNAPVFARVPYKAQVSEGAAVDAQVFRVVATDADDQLNGDIFYFIAEGNGDHKFRIDEVTGQLVLNRPLDREATDRYTLKIGARDAGTPNLSTSTTVVIDVVDENDNAPEFIHSEAKVSAVETLAVGSELVTFQATDADLGVNSEITFSIGAGNMHDTFRIDPQLGTLYLEKPLDFEMQRLYNLNITASDQGNPSLVSSITFVVTVEDANDNAPVFPSTAIVRQIQEGIPLNTPIVTVTAEDPDSGLNSRIRYSLIQQEPSVFVGLPSRGGSGPHFAIRPDTGVIYVVRPIDREFADTFRLTVVATDQAEPATNRMSAEKLVTVIVEDVNDNAPTFTSVTAGLLPKGAERGHEIIRLHAADADANTNGLVTYELVSGDAELFALERTTGRLTLRKEIPAAEITYQLSVRATDEAVHSQRKSTGTHITVISVTDDMTGPLFTKKLYAGSVSENEPAGTNVLTVSARFTGNPLADVEYFIYNVSAGHRGVPLLFEIDSESGVVSTSAILDREADAEEYELDIIAVTRGTASPQTSVCKARIKIVDKNDSPPVFRDDDAIISVSEDLIIGQPITTVTATDLDKTGTVTYTLVSGDDGKFTLDSTKGILTLQDTLNRESQSQYKLTIKADDGEQFTETVIIVKVMDTNDNSPTFSEAAYSFDIPEDTGRGAFVGAVVANDMDEGINAQVSYTVLSDWGNDVFSLNPQSGVFTLTSRLDYEQVQHYIFVVQAQDTGRPSLSSTVTVYFNVLDLNDNAPLFDPMSYSDELYENITVGSSVITVSATDQDSGDNGKLVYSIIGGNENDQFRITQNGTIMTSQSLDRETQSLYNLVVMATDQAKPPEKRLSSTVQVTIILKDVNDMAPEFVSSNETTVMENIPINTVVMAMKAIDRDEGRNSYIEYSLAPIDDGCFTLGPVDGLLRVSALLDRESRANYTLHVMAYDRGLPSRSQSLNVLVRVLDENDNSPLFDPKVYSASVTENATIGLSVLQVSATDLDEGLNGRVRYTIVGGDVNFDFHIGEDSGIIRVAKNLNFERKSQYVLTVQVEDSGNDVRYDTATATITVMDINDNAPVFLDSPYVTYVMEENNRLPAPIITVKAHDADSPPFNRVRYLIKDGDKGLFRVNSTTGEISVLRSLDRESQSRYDVIVVAMDSGVPVLTGTGTMMIFVEDVNDHSPEFSQSQYRSEVIENGPVGLFVTKVSAFDNDAGENAIIRYELKNEKEKFRIDPNTGEMVTKAKLDREERSEYELVVVASDSSLTNARTAQVSVIVHVNDVNDHPPVFREMLDIVYVPDNIEPGQFVVGASAADADIGLNGKIIYQLFGDDASKFSINQDTGVIKASTSLAASLSKLTNFKLEIRASDSGTSSLSSTNIVEIRLRPADQFPVVRSEAKSFTFSEQIENRVFTSVTATSPKAGAAGEIQYGIAGGNTGEIFQVNAKTGEVSIGKGLDFEITNQYELWIEARDSDETSLASVTRLLINVTDFNDNTPVFDHVIYYASILEEQFPPSPLMASASPRSGADHAAWENRALLQDGKTGLGFSHGGSRHSTSGHENFATNQIDRVRGQNSTDKVVLTVHATDSDSGRNGLVRYQLRNSGDLENAFSVDAESGKIYTNVKLDREDVGHYTLIVEAVDQGAPQRTGTATVSVTVADKNDNPPRFTRLFSVNVTENAAIGTFVIQVTSSDRDIGANANATYSFTENPSGKFRIDPVSGNVTVAGVIDRESKEEYLLKVSAVDGSWRAETPLTITVQDQNDNAPEFEHSFYSFNFAELQRSVAFVGQVTASDRDKQGPNAMITYSMKHPSEFFSIDLTSGEILSKQTVRYKHTSKGSSPENMYTLWVVAADNGKPPLASECLVSINVVNANSYAPRFEKPVFFSPVPDSAVLGQNIVQLVAETGQSDATGGAVVHPHSIEYVKIGGNGSDFFNVEKDTGWVTVTGPLFGRRDMEFVLVVRALSTGAPPTHDETLVRLIVTGENRYTPVFTALSYQIIVQENEPLGSVIVSVTASDNDSGPNGVVHYAIVSGNEENKFLIDSSTGDISVANTLDFDTLPKFTLNITATDMGFEARVATATLTVLLTDVNDNPPRFNQSHYDAYVRENFPPDTVVIDLEAVDADSAKNSVIQYSIIGGSGKEFFTIDSETGTVSTKSSFDFEERTFYELDVLASNPDSSMFGSTVVRVHITGRNEFFPKFVQPVFQFTVSESVPVGASVGIIQATDSDNGEDGEVFYLFVGSSNDRGFHITPETGVITVARPLDRESNLHFVSILKEQSPMTGGQRGSGSDPNGQDVSSSDYSVSPVDHARIVLSVMAKNRGGIRGNDTDEAQVIISIQDGNDPPVFGQPLYRVHQLVESAAVGTKVVTVQAIDKDVRPPNNEFTYSILGGEGSKSFRIDPRSGIIETASLLDRERQAVYNVTVGAIDRGSPPQTGTAEVHIVLQDVNDNGPTFEPVRPVGSVFENEPPGTSVMILRAVDADQAPNAEPFTFTIVGGEHKDDFIVDKDTGVVRTTSILDREEASQMTIVVEIADGGSPQLKSQLPVTVNVLDRNDNPSTARTVRLVVNIFTETFNGGRIADVRPNDLDISGQYQCRIINGQSASATNLFSIPRGCNLHALRVHKPSEYSVKISGNDGLHPDVTSSVSVSFVPFDNKTLQHSVTLRLLNTTTERLLANHWKALVDGLQASVSFGKVHVYSIRQEGDHVDLILAVHKTQGDYWDQDSVATFLDAAKELMQKALAPPTKFVTNYTPCQNMPCENGGVCTSHLRMTEEMETVDSPSLIFTSLRLEQQYVCACKNGFSGSRCELRQDPCTPTPCRNGGSCTRQGSDFQCSCPLGFQGKQCDQERSRACELTPSPCRNGGSCQETPEGAYFCLCRPGYRGNQCELTSDSCRPNPCLNGGHCDNRKPGYRCVCSDNYFGTHCERSSFGFSELSYMMFPPLEASTNDISIVFSTNMGNALLAYNFGQQTGGRSDFVALEIYQGKARFMFGGSQTAIAAISVPKQVADGKWYRVTATRNGRIGSLSVGECSLTGESCRDCRSGDRTCSADYTGPTGTLNFSNQPMYLGGVATIEAIQDRPGQVHSDDFVGCFQSVSVNGRSLNLSSPLKSRGVTSTCHRRRDICNVHAPSCGTGGTCIDGWSNATCVCQGGLQAPNCFVALEPLSFTAGSYVEFHISERHRRRQILQTLYSSGQKWKREIQVENSWSNTRLSRGRREIGEAVSMHNSVSVSFRTVSKNGYLFFAATNNDFTTLRLQDGLLQYASRYGSGSLVNMTIEDKAVADGSWHNVTLTSKFRALRLYLDGVEVGDELDMSIVHDFMDPYLTSVLIGASNKDVYNMNEDMFEFEGCLANFTVNGEIQPLNGSGGIFDRVIHHGRILAGCSNSIAGASTAPDPLSIGITLVIVFFVILLVAILISFVVVRVRRQQRDKKAGMQINKHNGGAMMGGGSVNDPSRTLAESGYVETSDVSEDGCVRPSLTQDLTSKKFREREVTDHRDRDRPQRPDIIEREVVNKSPGVPLRVEDSHLGDHSSMTGLGGLGDCEGPEHYDLENASSIAPSDIDIVYHYKGYRDGNVRKYKTNPHVPSYHKHNHRHSPHSFASPPHRESPRNMLRSSPAPGLPGGPPVAPPRESPGVLKMQSTPLARLSPSSELSQQTPRILTLQDLSGKPLQTALLATSQVGGVKDVMSTSERSLNSPVSQLSQSTSSIRNSSQATKKKKKAGSDMGVALGLTAEEIERLNSRPRNSSLVSTLDAVSSSSDDRPRSKEKLVELMETNTELLETAESSTDESGNDSFTCSEFEYENNYEKVSRDFGPGNMIFSKLAEVENENEHDNESGKHYDGFDSFRGSLSTLVASDDDLSNISAYKPPNGSSLGWDYLLNWGPNFESLVGVFKDIAELPDCNNGRTNASSRMVVCPKASEEYI</sequence>
<feature type="domain" description="EGF-like" evidence="15">
    <location>
        <begin position="4110"/>
        <end position="4146"/>
    </location>
</feature>
<feature type="domain" description="Cadherin" evidence="16">
    <location>
        <begin position="1655"/>
        <end position="1751"/>
    </location>
</feature>
<feature type="domain" description="Cadherin" evidence="16">
    <location>
        <begin position="2968"/>
        <end position="3068"/>
    </location>
</feature>
<dbReference type="InterPro" id="IPR001881">
    <property type="entry name" value="EGF-like_Ca-bd_dom"/>
</dbReference>
<feature type="transmembrane region" description="Helical" evidence="13">
    <location>
        <begin position="4697"/>
        <end position="4722"/>
    </location>
</feature>
<feature type="domain" description="Laminin G" evidence="14">
    <location>
        <begin position="4227"/>
        <end position="4418"/>
    </location>
</feature>
<evidence type="ECO:0000259" key="16">
    <source>
        <dbReference type="PROSITE" id="PS50268"/>
    </source>
</evidence>
<proteinExistence type="predicted"/>
<reference evidence="17 18" key="1">
    <citation type="journal article" date="2023" name="Nucleic Acids Res.">
        <title>The hologenome of Daphnia magna reveals possible DNA methylation and microbiome-mediated evolution of the host genome.</title>
        <authorList>
            <person name="Chaturvedi A."/>
            <person name="Li X."/>
            <person name="Dhandapani V."/>
            <person name="Marshall H."/>
            <person name="Kissane S."/>
            <person name="Cuenca-Cambronero M."/>
            <person name="Asole G."/>
            <person name="Calvet F."/>
            <person name="Ruiz-Romero M."/>
            <person name="Marangio P."/>
            <person name="Guigo R."/>
            <person name="Rago D."/>
            <person name="Mirbahai L."/>
            <person name="Eastwood N."/>
            <person name="Colbourne J.K."/>
            <person name="Zhou J."/>
            <person name="Mallon E."/>
            <person name="Orsini L."/>
        </authorList>
    </citation>
    <scope>NUCLEOTIDE SEQUENCE [LARGE SCALE GENOMIC DNA]</scope>
    <source>
        <strain evidence="17">LRV0_1</strain>
    </source>
</reference>
<dbReference type="InterPro" id="IPR001791">
    <property type="entry name" value="Laminin_G"/>
</dbReference>
<feature type="disulfide bond" evidence="11">
    <location>
        <begin position="4449"/>
        <end position="4458"/>
    </location>
</feature>
<evidence type="ECO:0008006" key="19">
    <source>
        <dbReference type="Google" id="ProtNLM"/>
    </source>
</evidence>
<dbReference type="PROSITE" id="PS50268">
    <property type="entry name" value="CADHERIN_2"/>
    <property type="match status" value="33"/>
</dbReference>
<feature type="domain" description="Cadherin" evidence="16">
    <location>
        <begin position="681"/>
        <end position="788"/>
    </location>
</feature>
<feature type="domain" description="Cadherin" evidence="16">
    <location>
        <begin position="1209"/>
        <end position="1317"/>
    </location>
</feature>
<keyword evidence="6 13" id="KW-1133">Transmembrane helix</keyword>
<feature type="domain" description="EGF-like" evidence="15">
    <location>
        <begin position="4050"/>
        <end position="4108"/>
    </location>
</feature>
<dbReference type="PROSITE" id="PS50025">
    <property type="entry name" value="LAM_G_DOMAIN"/>
    <property type="match status" value="2"/>
</dbReference>
<feature type="domain" description="Laminin G" evidence="14">
    <location>
        <begin position="4504"/>
        <end position="4683"/>
    </location>
</feature>
<comment type="caution">
    <text evidence="17">The sequence shown here is derived from an EMBL/GenBank/DDBJ whole genome shotgun (WGS) entry which is preliminary data.</text>
</comment>
<feature type="domain" description="Cadherin" evidence="16">
    <location>
        <begin position="2067"/>
        <end position="2173"/>
    </location>
</feature>
<dbReference type="SUPFAM" id="SSF49899">
    <property type="entry name" value="Concanavalin A-like lectins/glucanases"/>
    <property type="match status" value="2"/>
</dbReference>
<dbReference type="Pfam" id="PF00028">
    <property type="entry name" value="Cadherin"/>
    <property type="match status" value="32"/>
</dbReference>
<feature type="domain" description="EGF-like" evidence="15">
    <location>
        <begin position="4190"/>
        <end position="4226"/>
    </location>
</feature>
<feature type="compositionally biased region" description="Pro residues" evidence="12">
    <location>
        <begin position="4919"/>
        <end position="4932"/>
    </location>
</feature>
<evidence type="ECO:0000313" key="18">
    <source>
        <dbReference type="Proteomes" id="UP001234178"/>
    </source>
</evidence>
<feature type="region of interest" description="Disordered" evidence="12">
    <location>
        <begin position="3579"/>
        <end position="3603"/>
    </location>
</feature>
<feature type="domain" description="Cadherin" evidence="16">
    <location>
        <begin position="1752"/>
        <end position="1862"/>
    </location>
</feature>
<comment type="subcellular location">
    <subcellularLocation>
        <location evidence="1">Membrane</location>
    </subcellularLocation>
</comment>
<dbReference type="Gene3D" id="2.10.25.10">
    <property type="entry name" value="Laminin"/>
    <property type="match status" value="4"/>
</dbReference>
<feature type="domain" description="Cadherin" evidence="16">
    <location>
        <begin position="3755"/>
        <end position="3859"/>
    </location>
</feature>
<feature type="disulfide bond" evidence="11">
    <location>
        <begin position="4136"/>
        <end position="4145"/>
    </location>
</feature>
<accession>A0ABR0AI41</accession>
<feature type="region of interest" description="Disordered" evidence="12">
    <location>
        <begin position="4785"/>
        <end position="4807"/>
    </location>
</feature>
<feature type="domain" description="Cadherin" evidence="16">
    <location>
        <begin position="172"/>
        <end position="237"/>
    </location>
</feature>
<feature type="region of interest" description="Disordered" evidence="12">
    <location>
        <begin position="4988"/>
        <end position="5027"/>
    </location>
</feature>
<evidence type="ECO:0000256" key="3">
    <source>
        <dbReference type="ARBA" id="ARBA00022737"/>
    </source>
</evidence>
<dbReference type="PROSITE" id="PS01186">
    <property type="entry name" value="EGF_2"/>
    <property type="match status" value="3"/>
</dbReference>
<evidence type="ECO:0000256" key="8">
    <source>
        <dbReference type="ARBA" id="ARBA00023157"/>
    </source>
</evidence>
<evidence type="ECO:0000256" key="6">
    <source>
        <dbReference type="ARBA" id="ARBA00022989"/>
    </source>
</evidence>
<feature type="domain" description="Cadherin" evidence="16">
    <location>
        <begin position="238"/>
        <end position="351"/>
    </location>
</feature>
<evidence type="ECO:0000256" key="2">
    <source>
        <dbReference type="ARBA" id="ARBA00022692"/>
    </source>
</evidence>
<feature type="domain" description="Cadherin" evidence="16">
    <location>
        <begin position="3397"/>
        <end position="3500"/>
    </location>
</feature>
<feature type="domain" description="Cadherin" evidence="16">
    <location>
        <begin position="1423"/>
        <end position="1527"/>
    </location>
</feature>
<feature type="compositionally biased region" description="Polar residues" evidence="12">
    <location>
        <begin position="5043"/>
        <end position="5059"/>
    </location>
</feature>
<dbReference type="InterPro" id="IPR020894">
    <property type="entry name" value="Cadherin_CS"/>
</dbReference>
<comment type="caution">
    <text evidence="11">Lacks conserved residue(s) required for the propagation of feature annotation.</text>
</comment>
<evidence type="ECO:0000256" key="7">
    <source>
        <dbReference type="ARBA" id="ARBA00023136"/>
    </source>
</evidence>
<feature type="domain" description="Cadherin" evidence="16">
    <location>
        <begin position="2487"/>
        <end position="2590"/>
    </location>
</feature>
<dbReference type="SMART" id="SM00179">
    <property type="entry name" value="EGF_CA"/>
    <property type="match status" value="4"/>
</dbReference>
<feature type="compositionally biased region" description="Low complexity" evidence="12">
    <location>
        <begin position="4997"/>
        <end position="5014"/>
    </location>
</feature>
<feature type="domain" description="EGF-like" evidence="15">
    <location>
        <begin position="4149"/>
        <end position="4188"/>
    </location>
</feature>
<evidence type="ECO:0000259" key="15">
    <source>
        <dbReference type="PROSITE" id="PS50026"/>
    </source>
</evidence>
<dbReference type="CDD" id="cd00110">
    <property type="entry name" value="LamG"/>
    <property type="match status" value="2"/>
</dbReference>
<feature type="domain" description="Cadherin" evidence="16">
    <location>
        <begin position="2591"/>
        <end position="2695"/>
    </location>
</feature>
<feature type="domain" description="Cadherin" evidence="16">
    <location>
        <begin position="3656"/>
        <end position="3754"/>
    </location>
</feature>
<gene>
    <name evidence="17" type="ORF">OUZ56_010291</name>
</gene>
<evidence type="ECO:0000256" key="13">
    <source>
        <dbReference type="SAM" id="Phobius"/>
    </source>
</evidence>
<dbReference type="Pfam" id="PF02210">
    <property type="entry name" value="Laminin_G_2"/>
    <property type="match status" value="1"/>
</dbReference>
<feature type="compositionally biased region" description="Basic residues" evidence="12">
    <location>
        <begin position="4877"/>
        <end position="4897"/>
    </location>
</feature>
<dbReference type="InterPro" id="IPR000742">
    <property type="entry name" value="EGF"/>
</dbReference>
<feature type="domain" description="Cadherin" evidence="16">
    <location>
        <begin position="998"/>
        <end position="1104"/>
    </location>
</feature>
<keyword evidence="9" id="KW-0325">Glycoprotein</keyword>
<dbReference type="Pfam" id="PF00008">
    <property type="entry name" value="EGF"/>
    <property type="match status" value="2"/>
</dbReference>
<keyword evidence="11" id="KW-0245">EGF-like domain</keyword>
<organism evidence="17 18">
    <name type="scientific">Daphnia magna</name>
    <dbReference type="NCBI Taxonomy" id="35525"/>
    <lineage>
        <taxon>Eukaryota</taxon>
        <taxon>Metazoa</taxon>
        <taxon>Ecdysozoa</taxon>
        <taxon>Arthropoda</taxon>
        <taxon>Crustacea</taxon>
        <taxon>Branchiopoda</taxon>
        <taxon>Diplostraca</taxon>
        <taxon>Cladocera</taxon>
        <taxon>Anomopoda</taxon>
        <taxon>Daphniidae</taxon>
        <taxon>Daphnia</taxon>
    </lineage>
</organism>
<feature type="domain" description="Cadherin" evidence="16">
    <location>
        <begin position="3292"/>
        <end position="3396"/>
    </location>
</feature>
<feature type="domain" description="Cadherin" evidence="16">
    <location>
        <begin position="2712"/>
        <end position="2799"/>
    </location>
</feature>
<feature type="domain" description="Cadherin" evidence="16">
    <location>
        <begin position="2881"/>
        <end position="2968"/>
    </location>
</feature>
<feature type="region of interest" description="Disordered" evidence="12">
    <location>
        <begin position="5043"/>
        <end position="5067"/>
    </location>
</feature>
<dbReference type="SUPFAM" id="SSF57196">
    <property type="entry name" value="EGF/Laminin"/>
    <property type="match status" value="2"/>
</dbReference>
<evidence type="ECO:0000256" key="12">
    <source>
        <dbReference type="SAM" id="MobiDB-lite"/>
    </source>
</evidence>
<dbReference type="EMBL" id="JAOYFB010000037">
    <property type="protein sequence ID" value="KAK4024797.1"/>
    <property type="molecule type" value="Genomic_DNA"/>
</dbReference>
<dbReference type="Gene3D" id="2.60.120.200">
    <property type="match status" value="2"/>
</dbReference>
<dbReference type="CDD" id="cd00054">
    <property type="entry name" value="EGF_CA"/>
    <property type="match status" value="5"/>
</dbReference>
<evidence type="ECO:0000256" key="4">
    <source>
        <dbReference type="ARBA" id="ARBA00022837"/>
    </source>
</evidence>
<feature type="region of interest" description="Disordered" evidence="12">
    <location>
        <begin position="4877"/>
        <end position="4937"/>
    </location>
</feature>
<feature type="domain" description="EGF-like" evidence="15">
    <location>
        <begin position="4421"/>
        <end position="4459"/>
    </location>
</feature>
<feature type="disulfide bond" evidence="11">
    <location>
        <begin position="4098"/>
        <end position="4107"/>
    </location>
</feature>
<feature type="domain" description="Cadherin" evidence="16">
    <location>
        <begin position="3501"/>
        <end position="3647"/>
    </location>
</feature>
<dbReference type="PANTHER" id="PTHR24026:SF136">
    <property type="entry name" value="PROTOCADHERIN-23"/>
    <property type="match status" value="1"/>
</dbReference>
<dbReference type="SMART" id="SM00282">
    <property type="entry name" value="LamG"/>
    <property type="match status" value="2"/>
</dbReference>
<protein>
    <recommendedName>
        <fullName evidence="19">Protocadherin Fat</fullName>
    </recommendedName>
</protein>
<feature type="domain" description="Cadherin" evidence="16">
    <location>
        <begin position="1863"/>
        <end position="1961"/>
    </location>
</feature>
<dbReference type="PROSITE" id="PS00022">
    <property type="entry name" value="EGF_1"/>
    <property type="match status" value="4"/>
</dbReference>
<feature type="domain" description="Cadherin" evidence="16">
    <location>
        <begin position="1962"/>
        <end position="2066"/>
    </location>
</feature>
<name>A0ABR0AI41_9CRUS</name>
<feature type="domain" description="Cadherin" evidence="16">
    <location>
        <begin position="352"/>
        <end position="462"/>
    </location>
</feature>
<dbReference type="PANTHER" id="PTHR24026">
    <property type="entry name" value="FAT ATYPICAL CADHERIN-RELATED"/>
    <property type="match status" value="1"/>
</dbReference>
<dbReference type="PROSITE" id="PS50026">
    <property type="entry name" value="EGF_3"/>
    <property type="match status" value="5"/>
</dbReference>
<evidence type="ECO:0000256" key="10">
    <source>
        <dbReference type="PROSITE-ProRule" id="PRU00043"/>
    </source>
</evidence>
<feature type="domain" description="Cadherin" evidence="16">
    <location>
        <begin position="575"/>
        <end position="679"/>
    </location>
</feature>
<keyword evidence="4 10" id="KW-0106">Calcium</keyword>
<feature type="domain" description="Cadherin" evidence="16">
    <location>
        <begin position="2383"/>
        <end position="2486"/>
    </location>
</feature>
<evidence type="ECO:0000256" key="11">
    <source>
        <dbReference type="PROSITE-ProRule" id="PRU00076"/>
    </source>
</evidence>
<feature type="region of interest" description="Disordered" evidence="12">
    <location>
        <begin position="1"/>
        <end position="21"/>
    </location>
</feature>
<evidence type="ECO:0000256" key="1">
    <source>
        <dbReference type="ARBA" id="ARBA00004370"/>
    </source>
</evidence>
<dbReference type="SMART" id="SM00112">
    <property type="entry name" value="CA"/>
    <property type="match status" value="34"/>
</dbReference>
<keyword evidence="3" id="KW-0677">Repeat</keyword>
<keyword evidence="5" id="KW-0130">Cell adhesion</keyword>
<evidence type="ECO:0000256" key="9">
    <source>
        <dbReference type="ARBA" id="ARBA00023180"/>
    </source>
</evidence>
<feature type="disulfide bond" evidence="11">
    <location>
        <begin position="4178"/>
        <end position="4187"/>
    </location>
</feature>
<feature type="disulfide bond" evidence="11">
    <location>
        <begin position="4216"/>
        <end position="4225"/>
    </location>
</feature>
<feature type="domain" description="Cadherin" evidence="16">
    <location>
        <begin position="1318"/>
        <end position="1422"/>
    </location>
</feature>
<feature type="domain" description="Cadherin" evidence="16">
    <location>
        <begin position="789"/>
        <end position="997"/>
    </location>
</feature>
<evidence type="ECO:0000259" key="14">
    <source>
        <dbReference type="PROSITE" id="PS50025"/>
    </source>
</evidence>
<feature type="domain" description="Cadherin" evidence="16">
    <location>
        <begin position="2173"/>
        <end position="2276"/>
    </location>
</feature>
<keyword evidence="8 11" id="KW-1015">Disulfide bond</keyword>
<dbReference type="Proteomes" id="UP001234178">
    <property type="component" value="Unassembled WGS sequence"/>
</dbReference>
<dbReference type="PROSITE" id="PS00232">
    <property type="entry name" value="CADHERIN_1"/>
    <property type="match status" value="16"/>
</dbReference>
<dbReference type="InterPro" id="IPR013320">
    <property type="entry name" value="ConA-like_dom_sf"/>
</dbReference>
<evidence type="ECO:0000256" key="5">
    <source>
        <dbReference type="ARBA" id="ARBA00022889"/>
    </source>
</evidence>
<dbReference type="PRINTS" id="PR00205">
    <property type="entry name" value="CADHERIN"/>
</dbReference>
<dbReference type="InterPro" id="IPR015919">
    <property type="entry name" value="Cadherin-like_sf"/>
</dbReference>
<feature type="domain" description="Cadherin" evidence="16">
    <location>
        <begin position="2277"/>
        <end position="2381"/>
    </location>
</feature>
<dbReference type="InterPro" id="IPR002126">
    <property type="entry name" value="Cadherin-like_dom"/>
</dbReference>
<dbReference type="Gene3D" id="2.60.40.60">
    <property type="entry name" value="Cadherins"/>
    <property type="match status" value="34"/>
</dbReference>
<feature type="domain" description="Cadherin" evidence="16">
    <location>
        <begin position="1528"/>
        <end position="1647"/>
    </location>
</feature>
<feature type="domain" description="Cadherin" evidence="16">
    <location>
        <begin position="468"/>
        <end position="574"/>
    </location>
</feature>
<dbReference type="InterPro" id="IPR000152">
    <property type="entry name" value="EGF-type_Asp/Asn_hydroxyl_site"/>
</dbReference>
<dbReference type="SUPFAM" id="SSF49313">
    <property type="entry name" value="Cadherin-like"/>
    <property type="match status" value="34"/>
</dbReference>
<dbReference type="Pfam" id="PF00054">
    <property type="entry name" value="Laminin_G_1"/>
    <property type="match status" value="1"/>
</dbReference>
<evidence type="ECO:0000313" key="17">
    <source>
        <dbReference type="EMBL" id="KAK4024797.1"/>
    </source>
</evidence>
<feature type="domain" description="Cadherin" evidence="16">
    <location>
        <begin position="3180"/>
        <end position="3291"/>
    </location>
</feature>
<feature type="domain" description="Cadherin" evidence="16">
    <location>
        <begin position="1105"/>
        <end position="1208"/>
    </location>
</feature>
<dbReference type="PROSITE" id="PS00010">
    <property type="entry name" value="ASX_HYDROXYL"/>
    <property type="match status" value="1"/>
</dbReference>
<keyword evidence="18" id="KW-1185">Reference proteome</keyword>
<keyword evidence="7 13" id="KW-0472">Membrane</keyword>
<dbReference type="CDD" id="cd11304">
    <property type="entry name" value="Cadherin_repeat"/>
    <property type="match status" value="34"/>
</dbReference>